<name>A0A2I0XH03_9ASPA</name>
<keyword evidence="1" id="KW-0812">Transmembrane</keyword>
<dbReference type="AlphaFoldDB" id="A0A2I0XH03"/>
<evidence type="ECO:0000256" key="1">
    <source>
        <dbReference type="SAM" id="Phobius"/>
    </source>
</evidence>
<accession>A0A2I0XH03</accession>
<feature type="transmembrane region" description="Helical" evidence="1">
    <location>
        <begin position="61"/>
        <end position="85"/>
    </location>
</feature>
<reference evidence="2 3" key="1">
    <citation type="journal article" date="2016" name="Sci. Rep.">
        <title>The Dendrobium catenatum Lindl. genome sequence provides insights into polysaccharide synthase, floral development and adaptive evolution.</title>
        <authorList>
            <person name="Zhang G.Q."/>
            <person name="Xu Q."/>
            <person name="Bian C."/>
            <person name="Tsai W.C."/>
            <person name="Yeh C.M."/>
            <person name="Liu K.W."/>
            <person name="Yoshida K."/>
            <person name="Zhang L.S."/>
            <person name="Chang S.B."/>
            <person name="Chen F."/>
            <person name="Shi Y."/>
            <person name="Su Y.Y."/>
            <person name="Zhang Y.Q."/>
            <person name="Chen L.J."/>
            <person name="Yin Y."/>
            <person name="Lin M."/>
            <person name="Huang H."/>
            <person name="Deng H."/>
            <person name="Wang Z.W."/>
            <person name="Zhu S.L."/>
            <person name="Zhao X."/>
            <person name="Deng C."/>
            <person name="Niu S.C."/>
            <person name="Huang J."/>
            <person name="Wang M."/>
            <person name="Liu G.H."/>
            <person name="Yang H.J."/>
            <person name="Xiao X.J."/>
            <person name="Hsiao Y.Y."/>
            <person name="Wu W.L."/>
            <person name="Chen Y.Y."/>
            <person name="Mitsuda N."/>
            <person name="Ohme-Takagi M."/>
            <person name="Luo Y.B."/>
            <person name="Van de Peer Y."/>
            <person name="Liu Z.J."/>
        </authorList>
    </citation>
    <scope>NUCLEOTIDE SEQUENCE [LARGE SCALE GENOMIC DNA]</scope>
    <source>
        <tissue evidence="2">The whole plant</tissue>
    </source>
</reference>
<dbReference type="Proteomes" id="UP000233837">
    <property type="component" value="Unassembled WGS sequence"/>
</dbReference>
<keyword evidence="1" id="KW-0472">Membrane</keyword>
<evidence type="ECO:0000313" key="2">
    <source>
        <dbReference type="EMBL" id="PKU87196.1"/>
    </source>
</evidence>
<dbReference type="EMBL" id="KZ501892">
    <property type="protein sequence ID" value="PKU87196.1"/>
    <property type="molecule type" value="Genomic_DNA"/>
</dbReference>
<proteinExistence type="predicted"/>
<gene>
    <name evidence="2" type="ORF">MA16_Dca009344</name>
</gene>
<keyword evidence="1" id="KW-1133">Transmembrane helix</keyword>
<reference evidence="2 3" key="2">
    <citation type="journal article" date="2017" name="Nature">
        <title>The Apostasia genome and the evolution of orchids.</title>
        <authorList>
            <person name="Zhang G.Q."/>
            <person name="Liu K.W."/>
            <person name="Li Z."/>
            <person name="Lohaus R."/>
            <person name="Hsiao Y.Y."/>
            <person name="Niu S.C."/>
            <person name="Wang J.Y."/>
            <person name="Lin Y.C."/>
            <person name="Xu Q."/>
            <person name="Chen L.J."/>
            <person name="Yoshida K."/>
            <person name="Fujiwara S."/>
            <person name="Wang Z.W."/>
            <person name="Zhang Y.Q."/>
            <person name="Mitsuda N."/>
            <person name="Wang M."/>
            <person name="Liu G.H."/>
            <person name="Pecoraro L."/>
            <person name="Huang H.X."/>
            <person name="Xiao X.J."/>
            <person name="Lin M."/>
            <person name="Wu X.Y."/>
            <person name="Wu W.L."/>
            <person name="Chen Y.Y."/>
            <person name="Chang S.B."/>
            <person name="Sakamoto S."/>
            <person name="Ohme-Takagi M."/>
            <person name="Yagi M."/>
            <person name="Zeng S.J."/>
            <person name="Shen C.Y."/>
            <person name="Yeh C.M."/>
            <person name="Luo Y.B."/>
            <person name="Tsai W.C."/>
            <person name="Van de Peer Y."/>
            <person name="Liu Z.J."/>
        </authorList>
    </citation>
    <scope>NUCLEOTIDE SEQUENCE [LARGE SCALE GENOMIC DNA]</scope>
    <source>
        <tissue evidence="2">The whole plant</tissue>
    </source>
</reference>
<evidence type="ECO:0000313" key="3">
    <source>
        <dbReference type="Proteomes" id="UP000233837"/>
    </source>
</evidence>
<organism evidence="2 3">
    <name type="scientific">Dendrobium catenatum</name>
    <dbReference type="NCBI Taxonomy" id="906689"/>
    <lineage>
        <taxon>Eukaryota</taxon>
        <taxon>Viridiplantae</taxon>
        <taxon>Streptophyta</taxon>
        <taxon>Embryophyta</taxon>
        <taxon>Tracheophyta</taxon>
        <taxon>Spermatophyta</taxon>
        <taxon>Magnoliopsida</taxon>
        <taxon>Liliopsida</taxon>
        <taxon>Asparagales</taxon>
        <taxon>Orchidaceae</taxon>
        <taxon>Epidendroideae</taxon>
        <taxon>Malaxideae</taxon>
        <taxon>Dendrobiinae</taxon>
        <taxon>Dendrobium</taxon>
    </lineage>
</organism>
<protein>
    <submittedName>
        <fullName evidence="2">Uncharacterized protein</fullName>
    </submittedName>
</protein>
<sequence length="91" mass="10111">MSGQLASSISDFFSRHLMEFLSKFPTIFNGLQSLSLTDSSNETSDICHAAVIMIITASRQWLIRFCILMLLSSLAIFSILASWLAPQHFGP</sequence>
<keyword evidence="3" id="KW-1185">Reference proteome</keyword>